<comment type="caution">
    <text evidence="6">The sequence shown here is derived from an EMBL/GenBank/DDBJ whole genome shotgun (WGS) entry which is preliminary data.</text>
</comment>
<dbReference type="InterPro" id="IPR003653">
    <property type="entry name" value="Peptidase_C48_C"/>
</dbReference>
<gene>
    <name evidence="6" type="ORF">Fot_34253</name>
</gene>
<evidence type="ECO:0000313" key="7">
    <source>
        <dbReference type="Proteomes" id="UP001604277"/>
    </source>
</evidence>
<dbReference type="AlphaFoldDB" id="A0ABD1SI63"/>
<dbReference type="InterPro" id="IPR038765">
    <property type="entry name" value="Papain-like_cys_pep_sf"/>
</dbReference>
<feature type="compositionally biased region" description="Low complexity" evidence="4">
    <location>
        <begin position="144"/>
        <end position="153"/>
    </location>
</feature>
<dbReference type="Proteomes" id="UP001604277">
    <property type="component" value="Unassembled WGS sequence"/>
</dbReference>
<dbReference type="Gene3D" id="3.40.395.10">
    <property type="entry name" value="Adenoviral Proteinase, Chain A"/>
    <property type="match status" value="1"/>
</dbReference>
<protein>
    <submittedName>
        <fullName evidence="6">Ulp1 protease family</fullName>
    </submittedName>
</protein>
<keyword evidence="3" id="KW-0378">Hydrolase</keyword>
<evidence type="ECO:0000256" key="1">
    <source>
        <dbReference type="ARBA" id="ARBA00005234"/>
    </source>
</evidence>
<feature type="compositionally biased region" description="Basic residues" evidence="4">
    <location>
        <begin position="24"/>
        <end position="41"/>
    </location>
</feature>
<proteinExistence type="inferred from homology"/>
<dbReference type="GO" id="GO:0008233">
    <property type="term" value="F:peptidase activity"/>
    <property type="evidence" value="ECO:0007669"/>
    <property type="project" value="UniProtKB-KW"/>
</dbReference>
<evidence type="ECO:0000256" key="3">
    <source>
        <dbReference type="ARBA" id="ARBA00022801"/>
    </source>
</evidence>
<sequence>MSPSRSNNKSNRKNTVRHSSAAQKRNRRGSKARNKNQKKKFTITVKEGKKKVAQSAHDPINVQRSQHAGHKVDCRMSFVHPTPIQVHEPELIFNPEIAVNHHSNHGHTISEPDQIVGTEQQDPEVVNIDRIKSQIQKPTMRTNQSSQSAKSQSNVPTQAEISKAEYTFDSYVTYVDTFNSGDCGIFVIKYAEYIYQKKIVDMPNKFDTHMARYNMAVQLYKYAIEQPDLTLTGTS</sequence>
<comment type="similarity">
    <text evidence="1">Belongs to the peptidase C48 family.</text>
</comment>
<dbReference type="EMBL" id="JBFOLJ010000010">
    <property type="protein sequence ID" value="KAL2500405.1"/>
    <property type="molecule type" value="Genomic_DNA"/>
</dbReference>
<evidence type="ECO:0000256" key="4">
    <source>
        <dbReference type="SAM" id="MobiDB-lite"/>
    </source>
</evidence>
<evidence type="ECO:0000256" key="2">
    <source>
        <dbReference type="ARBA" id="ARBA00022670"/>
    </source>
</evidence>
<organism evidence="6 7">
    <name type="scientific">Forsythia ovata</name>
    <dbReference type="NCBI Taxonomy" id="205694"/>
    <lineage>
        <taxon>Eukaryota</taxon>
        <taxon>Viridiplantae</taxon>
        <taxon>Streptophyta</taxon>
        <taxon>Embryophyta</taxon>
        <taxon>Tracheophyta</taxon>
        <taxon>Spermatophyta</taxon>
        <taxon>Magnoliopsida</taxon>
        <taxon>eudicotyledons</taxon>
        <taxon>Gunneridae</taxon>
        <taxon>Pentapetalae</taxon>
        <taxon>asterids</taxon>
        <taxon>lamiids</taxon>
        <taxon>Lamiales</taxon>
        <taxon>Oleaceae</taxon>
        <taxon>Forsythieae</taxon>
        <taxon>Forsythia</taxon>
    </lineage>
</organism>
<reference evidence="7" key="1">
    <citation type="submission" date="2024-07" db="EMBL/GenBank/DDBJ databases">
        <title>Two chromosome-level genome assemblies of Korean endemic species Abeliophyllum distichum and Forsythia ovata (Oleaceae).</title>
        <authorList>
            <person name="Jang H."/>
        </authorList>
    </citation>
    <scope>NUCLEOTIDE SEQUENCE [LARGE SCALE GENOMIC DNA]</scope>
</reference>
<keyword evidence="7" id="KW-1185">Reference proteome</keyword>
<accession>A0ABD1SI63</accession>
<dbReference type="SUPFAM" id="SSF54001">
    <property type="entry name" value="Cysteine proteinases"/>
    <property type="match status" value="1"/>
</dbReference>
<evidence type="ECO:0000259" key="5">
    <source>
        <dbReference type="Pfam" id="PF02902"/>
    </source>
</evidence>
<keyword evidence="2 6" id="KW-0645">Protease</keyword>
<feature type="domain" description="Ubiquitin-like protease family profile" evidence="5">
    <location>
        <begin position="177"/>
        <end position="223"/>
    </location>
</feature>
<feature type="region of interest" description="Disordered" evidence="4">
    <location>
        <begin position="1"/>
        <end position="59"/>
    </location>
</feature>
<evidence type="ECO:0000313" key="6">
    <source>
        <dbReference type="EMBL" id="KAL2500405.1"/>
    </source>
</evidence>
<dbReference type="Pfam" id="PF02902">
    <property type="entry name" value="Peptidase_C48"/>
    <property type="match status" value="1"/>
</dbReference>
<dbReference type="GO" id="GO:0006508">
    <property type="term" value="P:proteolysis"/>
    <property type="evidence" value="ECO:0007669"/>
    <property type="project" value="UniProtKB-KW"/>
</dbReference>
<feature type="region of interest" description="Disordered" evidence="4">
    <location>
        <begin position="136"/>
        <end position="158"/>
    </location>
</feature>
<name>A0ABD1SI63_9LAMI</name>